<accession>A0A2U1N9N7</accession>
<evidence type="ECO:0000313" key="2">
    <source>
        <dbReference type="Proteomes" id="UP000245207"/>
    </source>
</evidence>
<dbReference type="PANTHER" id="PTHR33116:SF78">
    <property type="entry name" value="OS12G0587133 PROTEIN"/>
    <property type="match status" value="1"/>
</dbReference>
<evidence type="ECO:0008006" key="3">
    <source>
        <dbReference type="Google" id="ProtNLM"/>
    </source>
</evidence>
<dbReference type="Proteomes" id="UP000245207">
    <property type="component" value="Unassembled WGS sequence"/>
</dbReference>
<dbReference type="EMBL" id="PKPP01003282">
    <property type="protein sequence ID" value="PWA70220.1"/>
    <property type="molecule type" value="Genomic_DNA"/>
</dbReference>
<dbReference type="AlphaFoldDB" id="A0A2U1N9N7"/>
<dbReference type="OrthoDB" id="1743609at2759"/>
<dbReference type="PANTHER" id="PTHR33116">
    <property type="entry name" value="REVERSE TRANSCRIPTASE ZINC-BINDING DOMAIN-CONTAINING PROTEIN-RELATED-RELATED"/>
    <property type="match status" value="1"/>
</dbReference>
<protein>
    <recommendedName>
        <fullName evidence="3">RNA-directed DNA polymerase, eukaryota, Reverse transcriptase zinc-binding domain protein</fullName>
    </recommendedName>
</protein>
<keyword evidence="2" id="KW-1185">Reference proteome</keyword>
<reference evidence="1 2" key="1">
    <citation type="journal article" date="2018" name="Mol. Plant">
        <title>The genome of Artemisia annua provides insight into the evolution of Asteraceae family and artemisinin biosynthesis.</title>
        <authorList>
            <person name="Shen Q."/>
            <person name="Zhang L."/>
            <person name="Liao Z."/>
            <person name="Wang S."/>
            <person name="Yan T."/>
            <person name="Shi P."/>
            <person name="Liu M."/>
            <person name="Fu X."/>
            <person name="Pan Q."/>
            <person name="Wang Y."/>
            <person name="Lv Z."/>
            <person name="Lu X."/>
            <person name="Zhang F."/>
            <person name="Jiang W."/>
            <person name="Ma Y."/>
            <person name="Chen M."/>
            <person name="Hao X."/>
            <person name="Li L."/>
            <person name="Tang Y."/>
            <person name="Lv G."/>
            <person name="Zhou Y."/>
            <person name="Sun X."/>
            <person name="Brodelius P.E."/>
            <person name="Rose J.K.C."/>
            <person name="Tang K."/>
        </authorList>
    </citation>
    <scope>NUCLEOTIDE SEQUENCE [LARGE SCALE GENOMIC DNA]</scope>
    <source>
        <strain evidence="2">cv. Huhao1</strain>
        <tissue evidence="1">Leaf</tissue>
    </source>
</reference>
<comment type="caution">
    <text evidence="1">The sequence shown here is derived from an EMBL/GenBank/DDBJ whole genome shotgun (WGS) entry which is preliminary data.</text>
</comment>
<dbReference type="STRING" id="35608.A0A2U1N9N7"/>
<evidence type="ECO:0000313" key="1">
    <source>
        <dbReference type="EMBL" id="PWA70220.1"/>
    </source>
</evidence>
<proteinExistence type="predicted"/>
<organism evidence="1 2">
    <name type="scientific">Artemisia annua</name>
    <name type="common">Sweet wormwood</name>
    <dbReference type="NCBI Taxonomy" id="35608"/>
    <lineage>
        <taxon>Eukaryota</taxon>
        <taxon>Viridiplantae</taxon>
        <taxon>Streptophyta</taxon>
        <taxon>Embryophyta</taxon>
        <taxon>Tracheophyta</taxon>
        <taxon>Spermatophyta</taxon>
        <taxon>Magnoliopsida</taxon>
        <taxon>eudicotyledons</taxon>
        <taxon>Gunneridae</taxon>
        <taxon>Pentapetalae</taxon>
        <taxon>asterids</taxon>
        <taxon>campanulids</taxon>
        <taxon>Asterales</taxon>
        <taxon>Asteraceae</taxon>
        <taxon>Asteroideae</taxon>
        <taxon>Anthemideae</taxon>
        <taxon>Artemisiinae</taxon>
        <taxon>Artemisia</taxon>
    </lineage>
</organism>
<gene>
    <name evidence="1" type="ORF">CTI12_AA290670</name>
</gene>
<sequence>MYKLDSWKVIIERFQKRLTSWKAKNLSMGGRLTLIKSVLGNLPTYFLSIFRAPIGVVDILERIRRRFFWGFKEDTKGVSWIKWSDILSSKDQGGLGIGSIRAKNLSLIGKWHWRFLNEGEAPWCKVVKAIYGSDGVGVWKKTFAWWQIPWRSPSISIKDMVVDSKTFLNNKWKNKIFHGVCLVAMWAIWRWRNNIVHAYAEDRPKIRDVDVFPSIQSLSLLWISNRCPRIEFDWSRWVSSPGASFESASGLYFLS</sequence>
<name>A0A2U1N9N7_ARTAN</name>